<dbReference type="Proteomes" id="UP001443914">
    <property type="component" value="Unassembled WGS sequence"/>
</dbReference>
<keyword evidence="7" id="KW-1185">Reference proteome</keyword>
<dbReference type="CDD" id="cd03784">
    <property type="entry name" value="GT1_Gtf-like"/>
    <property type="match status" value="1"/>
</dbReference>
<dbReference type="GO" id="GO:0016104">
    <property type="term" value="P:triterpenoid biosynthetic process"/>
    <property type="evidence" value="ECO:0007669"/>
    <property type="project" value="UniProtKB-ARBA"/>
</dbReference>
<dbReference type="AlphaFoldDB" id="A0AAW1J2H8"/>
<keyword evidence="2" id="KW-0808">Transferase</keyword>
<evidence type="ECO:0000256" key="3">
    <source>
        <dbReference type="ARBA" id="ARBA00051296"/>
    </source>
</evidence>
<dbReference type="GO" id="GO:0080044">
    <property type="term" value="F:quercetin 7-O-glucosyltransferase activity"/>
    <property type="evidence" value="ECO:0007669"/>
    <property type="project" value="TreeGrafter"/>
</dbReference>
<dbReference type="FunFam" id="3.40.50.2000:FF:000060">
    <property type="entry name" value="Glycosyltransferase"/>
    <property type="match status" value="1"/>
</dbReference>
<dbReference type="InterPro" id="IPR002213">
    <property type="entry name" value="UDP_glucos_trans"/>
</dbReference>
<dbReference type="GO" id="GO:0120514">
    <property type="term" value="F:2-hydroxyflavanone C-glucosyltransferase activity"/>
    <property type="evidence" value="ECO:0007669"/>
    <property type="project" value="UniProtKB-EC"/>
</dbReference>
<dbReference type="GO" id="GO:0080043">
    <property type="term" value="F:quercetin 3-O-glucosyltransferase activity"/>
    <property type="evidence" value="ECO:0007669"/>
    <property type="project" value="TreeGrafter"/>
</dbReference>
<comment type="similarity">
    <text evidence="1">Belongs to the UDP-glycosyltransferase family.</text>
</comment>
<evidence type="ECO:0000256" key="1">
    <source>
        <dbReference type="ARBA" id="ARBA00009995"/>
    </source>
</evidence>
<name>A0AAW1J2H8_SAPOF</name>
<dbReference type="Gene3D" id="3.40.50.2000">
    <property type="entry name" value="Glycogen Phosphorylase B"/>
    <property type="match status" value="2"/>
</dbReference>
<evidence type="ECO:0000256" key="4">
    <source>
        <dbReference type="ARBA" id="ARBA00066896"/>
    </source>
</evidence>
<dbReference type="EMBL" id="JBDFQZ010000008">
    <property type="protein sequence ID" value="KAK9697222.1"/>
    <property type="molecule type" value="Genomic_DNA"/>
</dbReference>
<comment type="catalytic activity">
    <reaction evidence="3">
        <text>a 3'-hydro-2'-hydroxy-beta-oxodihydrochalcone + UDP-alpha-D-glucose = a 3'-(beta-D-glucopyranosyl)-2'-hydroxy-beta-oxodihydrochalcone + UDP + H(+)</text>
        <dbReference type="Rhea" id="RHEA:51504"/>
        <dbReference type="ChEBI" id="CHEBI:15378"/>
        <dbReference type="ChEBI" id="CHEBI:58223"/>
        <dbReference type="ChEBI" id="CHEBI:58885"/>
        <dbReference type="ChEBI" id="CHEBI:142482"/>
        <dbReference type="ChEBI" id="CHEBI:142483"/>
        <dbReference type="EC" id="2.4.1.360"/>
    </reaction>
    <physiologicalReaction direction="left-to-right" evidence="3">
        <dbReference type="Rhea" id="RHEA:51505"/>
    </physiologicalReaction>
</comment>
<dbReference type="SUPFAM" id="SSF53756">
    <property type="entry name" value="UDP-Glycosyltransferase/glycogen phosphorylase"/>
    <property type="match status" value="1"/>
</dbReference>
<comment type="caution">
    <text evidence="6">The sequence shown here is derived from an EMBL/GenBank/DDBJ whole genome shotgun (WGS) entry which is preliminary data.</text>
</comment>
<protein>
    <recommendedName>
        <fullName evidence="4">2-hydroxyflavanone C-glucosyltransferase</fullName>
        <ecNumber evidence="4">2.4.1.360</ecNumber>
    </recommendedName>
    <alternativeName>
        <fullName evidence="5">UDP-glucose:2-hydroxyflavanone C-glucosyltransferase</fullName>
    </alternativeName>
</protein>
<proteinExistence type="inferred from homology"/>
<dbReference type="PANTHER" id="PTHR11926:SF774">
    <property type="entry name" value="UDP-GLYCOSYLTRANSFERASE 85A1-RELATED"/>
    <property type="match status" value="1"/>
</dbReference>
<reference evidence="6" key="1">
    <citation type="submission" date="2024-03" db="EMBL/GenBank/DDBJ databases">
        <title>WGS assembly of Saponaria officinalis var. Norfolk2.</title>
        <authorList>
            <person name="Jenkins J."/>
            <person name="Shu S."/>
            <person name="Grimwood J."/>
            <person name="Barry K."/>
            <person name="Goodstein D."/>
            <person name="Schmutz J."/>
            <person name="Leebens-Mack J."/>
            <person name="Osbourn A."/>
        </authorList>
    </citation>
    <scope>NUCLEOTIDE SEQUENCE [LARGE SCALE GENOMIC DNA]</scope>
    <source>
        <strain evidence="6">JIC</strain>
    </source>
</reference>
<sequence length="485" mass="54955">MEKETNVSNNPNKPHVVCIPYPSQGHITPMLHLAKLLHSKGFQITFFNSDHNHSCIQNSRGPTALVGSPTFRFLTFSDGLPHSQTRLPRPTMSLMRSLECNSYDIFKGLLVKLTETSSEMAPVSVIVTDPILLFHLDVARDFVDCPVVLFTPSTPSSFLAHSQADTLLDRGVLPFKDPEFMTNGSLDARLDLEPASMKGMRLRDLPSQVRTRDKNSHVFKYMKQVMLRCYNRPIIFNTFKALDHEVLEDLSKVFHGPIYTIGPLHCLSNNLTQQQIDIKSNILKEDLDYLEWLDSQNPNSVIYASFGSTTIMTKEQLIEFAWGLANSKRPFLWVVRPDIVIGQSAILPVEFENGVKGRGLILSWCPQEKVLNHPSIAVFLTHCGFNSMLESTSNGVPVICWPYQGDNQSLGWLSCYKWGIGVELDIFVKRDIIEKRIKEVLDEEKGKKLKIKAMEWKKLVKEATSINGSSNLDLNRFIDYVRSLN</sequence>
<evidence type="ECO:0000313" key="7">
    <source>
        <dbReference type="Proteomes" id="UP001443914"/>
    </source>
</evidence>
<dbReference type="GO" id="GO:0016135">
    <property type="term" value="P:saponin biosynthetic process"/>
    <property type="evidence" value="ECO:0007669"/>
    <property type="project" value="UniProtKB-ARBA"/>
</dbReference>
<dbReference type="PANTHER" id="PTHR11926">
    <property type="entry name" value="GLUCOSYL/GLUCURONOSYL TRANSFERASES"/>
    <property type="match status" value="1"/>
</dbReference>
<evidence type="ECO:0000313" key="6">
    <source>
        <dbReference type="EMBL" id="KAK9697222.1"/>
    </source>
</evidence>
<evidence type="ECO:0000256" key="2">
    <source>
        <dbReference type="ARBA" id="ARBA00022679"/>
    </source>
</evidence>
<accession>A0AAW1J2H8</accession>
<dbReference type="Pfam" id="PF00201">
    <property type="entry name" value="UDPGT"/>
    <property type="match status" value="1"/>
</dbReference>
<evidence type="ECO:0000256" key="5">
    <source>
        <dbReference type="ARBA" id="ARBA00082568"/>
    </source>
</evidence>
<dbReference type="EC" id="2.4.1.360" evidence="4"/>
<organism evidence="6 7">
    <name type="scientific">Saponaria officinalis</name>
    <name type="common">Common soapwort</name>
    <name type="synonym">Lychnis saponaria</name>
    <dbReference type="NCBI Taxonomy" id="3572"/>
    <lineage>
        <taxon>Eukaryota</taxon>
        <taxon>Viridiplantae</taxon>
        <taxon>Streptophyta</taxon>
        <taxon>Embryophyta</taxon>
        <taxon>Tracheophyta</taxon>
        <taxon>Spermatophyta</taxon>
        <taxon>Magnoliopsida</taxon>
        <taxon>eudicotyledons</taxon>
        <taxon>Gunneridae</taxon>
        <taxon>Pentapetalae</taxon>
        <taxon>Caryophyllales</taxon>
        <taxon>Caryophyllaceae</taxon>
        <taxon>Caryophylleae</taxon>
        <taxon>Saponaria</taxon>
    </lineage>
</organism>
<gene>
    <name evidence="6" type="ORF">RND81_08G022800</name>
</gene>